<evidence type="ECO:0000256" key="1">
    <source>
        <dbReference type="SAM" id="Phobius"/>
    </source>
</evidence>
<dbReference type="EnsemblMetazoa" id="Aqu2.1.42924_001">
    <property type="protein sequence ID" value="Aqu2.1.42924_001"/>
    <property type="gene ID" value="Aqu2.1.42924"/>
</dbReference>
<keyword evidence="1" id="KW-0812">Transmembrane</keyword>
<proteinExistence type="predicted"/>
<feature type="transmembrane region" description="Helical" evidence="1">
    <location>
        <begin position="77"/>
        <end position="97"/>
    </location>
</feature>
<name>A0A1X7VSS1_AMPQE</name>
<sequence length="116" mass="13000">MRLFDHNSLYKYFHTSPERFDSLLAIVGPLINSQSTYTKRCVSAGEKLAVTIRYLVTGHLMQSISISYRLGHSTASIALFLWLLAMLTIALLSLILATTTVDKAMVEYLVTPYLAK</sequence>
<organism evidence="2">
    <name type="scientific">Amphimedon queenslandica</name>
    <name type="common">Sponge</name>
    <dbReference type="NCBI Taxonomy" id="400682"/>
    <lineage>
        <taxon>Eukaryota</taxon>
        <taxon>Metazoa</taxon>
        <taxon>Porifera</taxon>
        <taxon>Demospongiae</taxon>
        <taxon>Heteroscleromorpha</taxon>
        <taxon>Haplosclerida</taxon>
        <taxon>Niphatidae</taxon>
        <taxon>Amphimedon</taxon>
    </lineage>
</organism>
<dbReference type="InParanoid" id="A0A1X7VSS1"/>
<dbReference type="AlphaFoldDB" id="A0A1X7VSS1"/>
<reference evidence="2" key="1">
    <citation type="submission" date="2017-05" db="UniProtKB">
        <authorList>
            <consortium name="EnsemblMetazoa"/>
        </authorList>
    </citation>
    <scope>IDENTIFICATION</scope>
</reference>
<keyword evidence="1" id="KW-0472">Membrane</keyword>
<keyword evidence="1" id="KW-1133">Transmembrane helix</keyword>
<accession>A0A1X7VSS1</accession>
<evidence type="ECO:0000313" key="2">
    <source>
        <dbReference type="EnsemblMetazoa" id="Aqu2.1.42924_001"/>
    </source>
</evidence>
<protein>
    <submittedName>
        <fullName evidence="2">Uncharacterized protein</fullName>
    </submittedName>
</protein>